<sequence>MLIVARKTDITKCPAHAKGTIDEGYDEVLVCFEPVARKGDKVLCEDGSIDEIVEGDDEVLIGGEPVACKGHKTAHGGVILTGCPAVWIGRSLRGLCKIAAAEKRAAFIKYTVQNKRAPFILPTGE</sequence>
<evidence type="ECO:0000313" key="2">
    <source>
        <dbReference type="Proteomes" id="UP000440224"/>
    </source>
</evidence>
<dbReference type="OrthoDB" id="9807902at2"/>
<protein>
    <recommendedName>
        <fullName evidence="3">PAAR domain-containing protein</fullName>
    </recommendedName>
</protein>
<accession>A0A6N7PZQ1</accession>
<dbReference type="Gene3D" id="2.60.200.60">
    <property type="match status" value="1"/>
</dbReference>
<name>A0A6N7PZQ1_9BACT</name>
<organism evidence="1 2">
    <name type="scientific">Polyangium spumosum</name>
    <dbReference type="NCBI Taxonomy" id="889282"/>
    <lineage>
        <taxon>Bacteria</taxon>
        <taxon>Pseudomonadati</taxon>
        <taxon>Myxococcota</taxon>
        <taxon>Polyangia</taxon>
        <taxon>Polyangiales</taxon>
        <taxon>Polyangiaceae</taxon>
        <taxon>Polyangium</taxon>
    </lineage>
</organism>
<dbReference type="AlphaFoldDB" id="A0A6N7PZQ1"/>
<dbReference type="InterPro" id="IPR008727">
    <property type="entry name" value="PAAR_motif"/>
</dbReference>
<keyword evidence="2" id="KW-1185">Reference proteome</keyword>
<evidence type="ECO:0008006" key="3">
    <source>
        <dbReference type="Google" id="ProtNLM"/>
    </source>
</evidence>
<reference evidence="1 2" key="1">
    <citation type="submission" date="2019-10" db="EMBL/GenBank/DDBJ databases">
        <title>A soil myxobacterium in the family Polyangiaceae.</title>
        <authorList>
            <person name="Li Y."/>
            <person name="Wang J."/>
        </authorList>
    </citation>
    <scope>NUCLEOTIDE SEQUENCE [LARGE SCALE GENOMIC DNA]</scope>
    <source>
        <strain evidence="1 2">DSM 14734</strain>
    </source>
</reference>
<gene>
    <name evidence="1" type="ORF">GF068_31245</name>
</gene>
<comment type="caution">
    <text evidence="1">The sequence shown here is derived from an EMBL/GenBank/DDBJ whole genome shotgun (WGS) entry which is preliminary data.</text>
</comment>
<proteinExistence type="predicted"/>
<dbReference type="Pfam" id="PF05488">
    <property type="entry name" value="PAAR_motif"/>
    <property type="match status" value="1"/>
</dbReference>
<dbReference type="Proteomes" id="UP000440224">
    <property type="component" value="Unassembled WGS sequence"/>
</dbReference>
<dbReference type="RefSeq" id="WP_153823173.1">
    <property type="nucleotide sequence ID" value="NZ_WJIE01000011.1"/>
</dbReference>
<evidence type="ECO:0000313" key="1">
    <source>
        <dbReference type="EMBL" id="MRG96366.1"/>
    </source>
</evidence>
<dbReference type="EMBL" id="WJIE01000011">
    <property type="protein sequence ID" value="MRG96366.1"/>
    <property type="molecule type" value="Genomic_DNA"/>
</dbReference>